<dbReference type="Proteomes" id="UP000198521">
    <property type="component" value="Unassembled WGS sequence"/>
</dbReference>
<dbReference type="EC" id="3.4.21.26" evidence="2"/>
<evidence type="ECO:0000256" key="4">
    <source>
        <dbReference type="ARBA" id="ARBA00022801"/>
    </source>
</evidence>
<name>A0A1H7KS31_AQUAM</name>
<dbReference type="Gene3D" id="2.130.10.120">
    <property type="entry name" value="Prolyl oligopeptidase, N-terminal domain"/>
    <property type="match status" value="1"/>
</dbReference>
<keyword evidence="3" id="KW-0645">Protease</keyword>
<dbReference type="GO" id="GO:0006508">
    <property type="term" value="P:proteolysis"/>
    <property type="evidence" value="ECO:0007669"/>
    <property type="project" value="UniProtKB-KW"/>
</dbReference>
<dbReference type="InterPro" id="IPR051167">
    <property type="entry name" value="Prolyl_oligopep/macrocyclase"/>
</dbReference>
<dbReference type="PANTHER" id="PTHR42881">
    <property type="entry name" value="PROLYL ENDOPEPTIDASE"/>
    <property type="match status" value="1"/>
</dbReference>
<dbReference type="EMBL" id="FOAB01000002">
    <property type="protein sequence ID" value="SEK89364.1"/>
    <property type="molecule type" value="Genomic_DNA"/>
</dbReference>
<evidence type="ECO:0000259" key="7">
    <source>
        <dbReference type="Pfam" id="PF02897"/>
    </source>
</evidence>
<evidence type="ECO:0000313" key="8">
    <source>
        <dbReference type="EMBL" id="SEK89364.1"/>
    </source>
</evidence>
<sequence>MSKRVLMKLFFLTLLFGCQESPKKLVSKEFREDVFGIVISDPFRYAENLEDSLVKDWINDQRESYLEVLNKIDKLDYIIDEQVNYDQQKSSVISKLRISENGRYFYLKRLPKENIPKLYYRKSFLGKEQLLYDPKSFRLGSNTEFVINYIKPSIDGSKIVVSLTSKGKEISELIIIDVTSGEVSQEILTNAWPSAAGGIQWLQDNTSFIYVYHPVTNQKSEKFLKNTRSVLYTLGDKANKLKVVLSKENNPDLIIKEEDFPAISIIGEYLIGKITGGGGYYDAYYLNIKDLKTKKWKPLFTKLDYVKSYRVAGDSILFRTAKDAPNFKICKTSIINPDFNNAQVLVKDYDDQVITDFELTSEGIYYVTNKNGVKASLYRQKDDLFEEVKLPQQNGNLSISSLGQSYPELWINARGWVTNNKRYLYASGKLIDQNLQDEINSSKLENIVVEEIEVEAADGAKIPLSLIYNKNLVKDGKNRVLMDGYGSFGISMKPGFSLRRLLWVMEGGVYAIAHVRGGGEKGDAWHKAAYKATKPNTWKDFINCAEFLVEQKYTNPTQLAIWSGSAGGIMVGRAITERPDLFGVAIVEFGSLNVSRSSEDPNGANIAKEFGSPDNPEEFKHLLEMDAYQHIKNKENYPATLLTAGLNDPRVPAWNSIKFAARIQEANISGRPNYLLIDSDTGHAIDDTKLVEVTRFANILSFALWQTGHPEYQPE</sequence>
<dbReference type="InterPro" id="IPR023302">
    <property type="entry name" value="Pept_S9A_N"/>
</dbReference>
<dbReference type="Gene3D" id="3.40.50.1820">
    <property type="entry name" value="alpha/beta hydrolase"/>
    <property type="match status" value="1"/>
</dbReference>
<dbReference type="PRINTS" id="PR00862">
    <property type="entry name" value="PROLIGOPTASE"/>
</dbReference>
<dbReference type="OrthoDB" id="9801421at2"/>
<proteinExistence type="predicted"/>
<protein>
    <recommendedName>
        <fullName evidence="2">prolyl oligopeptidase</fullName>
        <ecNumber evidence="2">3.4.21.26</ecNumber>
    </recommendedName>
</protein>
<dbReference type="GO" id="GO:0004252">
    <property type="term" value="F:serine-type endopeptidase activity"/>
    <property type="evidence" value="ECO:0007669"/>
    <property type="project" value="UniProtKB-EC"/>
</dbReference>
<evidence type="ECO:0000256" key="2">
    <source>
        <dbReference type="ARBA" id="ARBA00011897"/>
    </source>
</evidence>
<evidence type="ECO:0000256" key="3">
    <source>
        <dbReference type="ARBA" id="ARBA00022670"/>
    </source>
</evidence>
<organism evidence="8 9">
    <name type="scientific">Aquimarina amphilecti</name>
    <dbReference type="NCBI Taxonomy" id="1038014"/>
    <lineage>
        <taxon>Bacteria</taxon>
        <taxon>Pseudomonadati</taxon>
        <taxon>Bacteroidota</taxon>
        <taxon>Flavobacteriia</taxon>
        <taxon>Flavobacteriales</taxon>
        <taxon>Flavobacteriaceae</taxon>
        <taxon>Aquimarina</taxon>
    </lineage>
</organism>
<dbReference type="Pfam" id="PF00326">
    <property type="entry name" value="Peptidase_S9"/>
    <property type="match status" value="1"/>
</dbReference>
<evidence type="ECO:0000259" key="6">
    <source>
        <dbReference type="Pfam" id="PF00326"/>
    </source>
</evidence>
<dbReference type="GO" id="GO:0005829">
    <property type="term" value="C:cytosol"/>
    <property type="evidence" value="ECO:0007669"/>
    <property type="project" value="TreeGrafter"/>
</dbReference>
<accession>A0A1H7KS31</accession>
<reference evidence="8 9" key="1">
    <citation type="submission" date="2016-10" db="EMBL/GenBank/DDBJ databases">
        <authorList>
            <person name="de Groot N.N."/>
        </authorList>
    </citation>
    <scope>NUCLEOTIDE SEQUENCE [LARGE SCALE GENOMIC DNA]</scope>
    <source>
        <strain evidence="8 9">DSM 25232</strain>
    </source>
</reference>
<dbReference type="InterPro" id="IPR001375">
    <property type="entry name" value="Peptidase_S9_cat"/>
</dbReference>
<dbReference type="SUPFAM" id="SSF50993">
    <property type="entry name" value="Peptidase/esterase 'gauge' domain"/>
    <property type="match status" value="1"/>
</dbReference>
<comment type="catalytic activity">
    <reaction evidence="1">
        <text>Hydrolysis of Pro-|-Xaa &gt;&gt; Ala-|-Xaa in oligopeptides.</text>
        <dbReference type="EC" id="3.4.21.26"/>
    </reaction>
</comment>
<keyword evidence="4" id="KW-0378">Hydrolase</keyword>
<evidence type="ECO:0000256" key="5">
    <source>
        <dbReference type="ARBA" id="ARBA00022825"/>
    </source>
</evidence>
<feature type="domain" description="Peptidase S9A N-terminal" evidence="7">
    <location>
        <begin position="30"/>
        <end position="413"/>
    </location>
</feature>
<dbReference type="SUPFAM" id="SSF53474">
    <property type="entry name" value="alpha/beta-Hydrolases"/>
    <property type="match status" value="1"/>
</dbReference>
<dbReference type="GO" id="GO:0070012">
    <property type="term" value="F:oligopeptidase activity"/>
    <property type="evidence" value="ECO:0007669"/>
    <property type="project" value="TreeGrafter"/>
</dbReference>
<dbReference type="Pfam" id="PF02897">
    <property type="entry name" value="Peptidase_S9_N"/>
    <property type="match status" value="1"/>
</dbReference>
<gene>
    <name evidence="8" type="ORF">SAMN04487910_1409</name>
</gene>
<dbReference type="InterPro" id="IPR029058">
    <property type="entry name" value="AB_hydrolase_fold"/>
</dbReference>
<feature type="domain" description="Peptidase S9 prolyl oligopeptidase catalytic" evidence="6">
    <location>
        <begin position="496"/>
        <end position="708"/>
    </location>
</feature>
<dbReference type="PANTHER" id="PTHR42881:SF2">
    <property type="entry name" value="PROLYL ENDOPEPTIDASE"/>
    <property type="match status" value="1"/>
</dbReference>
<keyword evidence="9" id="KW-1185">Reference proteome</keyword>
<keyword evidence="5" id="KW-0720">Serine protease</keyword>
<evidence type="ECO:0000256" key="1">
    <source>
        <dbReference type="ARBA" id="ARBA00001070"/>
    </source>
</evidence>
<dbReference type="STRING" id="1038014.SAMN04487910_1409"/>
<evidence type="ECO:0000313" key="9">
    <source>
        <dbReference type="Proteomes" id="UP000198521"/>
    </source>
</evidence>
<dbReference type="AlphaFoldDB" id="A0A1H7KS31"/>
<dbReference type="InterPro" id="IPR002470">
    <property type="entry name" value="Peptidase_S9A"/>
</dbReference>